<comment type="caution">
    <text evidence="1">The sequence shown here is derived from an EMBL/GenBank/DDBJ whole genome shotgun (WGS) entry which is preliminary data.</text>
</comment>
<evidence type="ECO:0000313" key="1">
    <source>
        <dbReference type="EMBL" id="MBM6856511.1"/>
    </source>
</evidence>
<accession>A0AA40ZRA4</accession>
<evidence type="ECO:0008006" key="3">
    <source>
        <dbReference type="Google" id="ProtNLM"/>
    </source>
</evidence>
<dbReference type="AlphaFoldDB" id="A0AA40ZRA4"/>
<organism evidence="1 2">
    <name type="scientific">Caecibacteroides pullorum</name>
    <dbReference type="NCBI Taxonomy" id="2725562"/>
    <lineage>
        <taxon>Bacteria</taxon>
        <taxon>Pseudomonadati</taxon>
        <taxon>Bacteroidota</taxon>
        <taxon>Bacteroidia</taxon>
        <taxon>Bacteroidales</taxon>
        <taxon>Bacteroidaceae</taxon>
        <taxon>Caecibacteroides</taxon>
    </lineage>
</organism>
<reference evidence="1 2" key="1">
    <citation type="journal article" date="2021" name="Sci. Rep.">
        <title>The distribution of antibiotic resistance genes in chicken gut microbiota commensals.</title>
        <authorList>
            <person name="Juricova H."/>
            <person name="Matiasovicova J."/>
            <person name="Kubasova T."/>
            <person name="Cejkova D."/>
            <person name="Rychlik I."/>
        </authorList>
    </citation>
    <scope>NUCLEOTIDE SEQUENCE [LARGE SCALE GENOMIC DNA]</scope>
    <source>
        <strain evidence="1 2">An421</strain>
    </source>
</reference>
<proteinExistence type="predicted"/>
<protein>
    <recommendedName>
        <fullName evidence="3">Phage head morphogenesis domain-containing protein</fullName>
    </recommendedName>
</protein>
<name>A0AA40ZRA4_9BACT</name>
<dbReference type="RefSeq" id="WP_204970999.1">
    <property type="nucleotide sequence ID" value="NZ_JAAZTS010000002.1"/>
</dbReference>
<sequence>MTKPKTPNQKNKYGELSKRLAGYVSLIQSVYETLNLEAAKLVENLGIDDAVEEPFSFSHYPETQKKMAEIQKRFVEDIGAVIYRGTGDEWKNSNEVQDLLANNVLKAYEAVVDKEKYKVLYQTNSDALEAFQNRKDKGFNVSDKLWSQSSVYKKELEDAISCAIEKGMSAVTLSKRISKYLQDFPQLQKDYKEKFGIASKAMDCEYRSIRLAASEINMAYRAAENKRWEQMDFVVGYEIKLSGNHTLNGKPFTDICDTLAGKYPKDFVWTGWHPLCRCYKIPILKTEEEFWSWDGRSEASTDSVNSVRDVPDQFKKWVLENSVRIEKANANGTLPYFLKDNKEIFQNISTEKSVSEVMQRASDVGNEVQSLAEGIASRYSGYVTPVNYKSKSSITRKVNTEHVTPYDIKDAVRTTIIAPKSEIESILKELNNLPSFIRLKRQKPESFMGYSGNIVNIRTSNELTAEIQVNTDRMIYAKELPEEAKRILGENRWNEIHKETGLEGGLGHKYYEEWRMMDKSNPKAIEIAKKSAEYYSHFQ</sequence>
<evidence type="ECO:0000313" key="2">
    <source>
        <dbReference type="Proteomes" id="UP000698924"/>
    </source>
</evidence>
<dbReference type="Proteomes" id="UP000698924">
    <property type="component" value="Unassembled WGS sequence"/>
</dbReference>
<dbReference type="EMBL" id="JACJMO010000002">
    <property type="protein sequence ID" value="MBM6856511.1"/>
    <property type="molecule type" value="Genomic_DNA"/>
</dbReference>
<keyword evidence="2" id="KW-1185">Reference proteome</keyword>
<gene>
    <name evidence="1" type="ORF">H6D15_02645</name>
</gene>